<sequence length="126" mass="14356">MNAHANKGFASRVGYALGMLVRFCLHDRRPVVRWVKRTCLVVVLFVIFAQNFTWLASAFMTLMSFGLFGLLLVKGGSNHSNSGITRENNNFLGSRGYRDGDFGYGYYVDGVRVDSLFEDEEPHHRW</sequence>
<proteinExistence type="predicted"/>
<gene>
    <name evidence="1" type="ORF">IPC1295_27480</name>
</gene>
<comment type="caution">
    <text evidence="1">The sequence shown here is derived from an EMBL/GenBank/DDBJ whole genome shotgun (WGS) entry which is preliminary data.</text>
</comment>
<accession>A0A7M2ZNF9</accession>
<reference evidence="1 2" key="1">
    <citation type="submission" date="2017-08" db="EMBL/GenBank/DDBJ databases">
        <authorList>
            <person name="Feschi L."/>
            <person name="Jeukens J."/>
            <person name="Emond-Rheault J.-G."/>
            <person name="Kukavica-Ibrulj I."/>
            <person name="Boyle B."/>
            <person name="Levesque R.C."/>
        </authorList>
    </citation>
    <scope>NUCLEOTIDE SEQUENCE [LARGE SCALE GENOMIC DNA]</scope>
    <source>
        <strain evidence="1 2">PA-W36</strain>
    </source>
</reference>
<evidence type="ECO:0000313" key="1">
    <source>
        <dbReference type="EMBL" id="RPM06900.1"/>
    </source>
</evidence>
<evidence type="ECO:0008006" key="3">
    <source>
        <dbReference type="Google" id="ProtNLM"/>
    </source>
</evidence>
<dbReference type="RefSeq" id="WP_020750390.1">
    <property type="nucleotide sequence ID" value="NZ_CP064393.1"/>
</dbReference>
<dbReference type="AlphaFoldDB" id="A0A7M2ZNF9"/>
<reference evidence="1 2" key="2">
    <citation type="submission" date="2019-01" db="EMBL/GenBank/DDBJ databases">
        <title>The Pseudomonas aeruginosa pan-genome provides new insights on its population structure, horizontal gene transfer and pathogenicity.</title>
        <authorList>
            <person name="Freschi L."/>
            <person name="Vincent A.T."/>
            <person name="Jeukens J."/>
            <person name="Emond-Rheault J.-G."/>
            <person name="Kukavica-Ibrulj I."/>
            <person name="Dupont M.-J."/>
            <person name="Charette S.J."/>
            <person name="Boyle B."/>
            <person name="Levesque R.C."/>
        </authorList>
    </citation>
    <scope>NUCLEOTIDE SEQUENCE [LARGE SCALE GENOMIC DNA]</scope>
    <source>
        <strain evidence="1 2">PA-W36</strain>
    </source>
</reference>
<evidence type="ECO:0000313" key="2">
    <source>
        <dbReference type="Proteomes" id="UP000284767"/>
    </source>
</evidence>
<dbReference type="Proteomes" id="UP000284767">
    <property type="component" value="Unassembled WGS sequence"/>
</dbReference>
<dbReference type="EMBL" id="NSNE01000021">
    <property type="protein sequence ID" value="RPM06900.1"/>
    <property type="molecule type" value="Genomic_DNA"/>
</dbReference>
<protein>
    <recommendedName>
        <fullName evidence="3">DUF3742 family protein</fullName>
    </recommendedName>
</protein>
<name>A0A7M2ZNF9_PSEAI</name>
<organism evidence="1 2">
    <name type="scientific">Pseudomonas aeruginosa</name>
    <dbReference type="NCBI Taxonomy" id="287"/>
    <lineage>
        <taxon>Bacteria</taxon>
        <taxon>Pseudomonadati</taxon>
        <taxon>Pseudomonadota</taxon>
        <taxon>Gammaproteobacteria</taxon>
        <taxon>Pseudomonadales</taxon>
        <taxon>Pseudomonadaceae</taxon>
        <taxon>Pseudomonas</taxon>
    </lineage>
</organism>